<proteinExistence type="predicted"/>
<feature type="domain" description="N-acetyltransferase" evidence="3">
    <location>
        <begin position="28"/>
        <end position="179"/>
    </location>
</feature>
<reference evidence="4 5" key="1">
    <citation type="journal article" date="2010" name="J. Bacteriol.">
        <title>Genome sequence of Lentisphaera araneosa HTCC2155T, the type species of the order Lentisphaerales in the phylum Lentisphaerae.</title>
        <authorList>
            <person name="Thrash J.C."/>
            <person name="Cho J.C."/>
            <person name="Vergin K.L."/>
            <person name="Morris R.M."/>
            <person name="Giovannoni S.J."/>
        </authorList>
    </citation>
    <scope>NUCLEOTIDE SEQUENCE [LARGE SCALE GENOMIC DNA]</scope>
    <source>
        <strain evidence="4 5">HTCC2155</strain>
    </source>
</reference>
<dbReference type="GO" id="GO:0016747">
    <property type="term" value="F:acyltransferase activity, transferring groups other than amino-acyl groups"/>
    <property type="evidence" value="ECO:0007669"/>
    <property type="project" value="InterPro"/>
</dbReference>
<evidence type="ECO:0000256" key="1">
    <source>
        <dbReference type="ARBA" id="ARBA00022679"/>
    </source>
</evidence>
<dbReference type="PROSITE" id="PS51186">
    <property type="entry name" value="GNAT"/>
    <property type="match status" value="1"/>
</dbReference>
<comment type="caution">
    <text evidence="4">The sequence shown here is derived from an EMBL/GenBank/DDBJ whole genome shotgun (WGS) entry which is preliminary data.</text>
</comment>
<dbReference type="eggNOG" id="COG0456">
    <property type="taxonomic scope" value="Bacteria"/>
</dbReference>
<dbReference type="PANTHER" id="PTHR43420">
    <property type="entry name" value="ACETYLTRANSFERASE"/>
    <property type="match status" value="1"/>
</dbReference>
<dbReference type="Gene3D" id="3.40.630.30">
    <property type="match status" value="1"/>
</dbReference>
<dbReference type="STRING" id="313628.LNTAR_05834"/>
<keyword evidence="5" id="KW-1185">Reference proteome</keyword>
<name>A6DPH5_9BACT</name>
<gene>
    <name evidence="4" type="ORF">LNTAR_05834</name>
</gene>
<dbReference type="CDD" id="cd04301">
    <property type="entry name" value="NAT_SF"/>
    <property type="match status" value="1"/>
</dbReference>
<dbReference type="InterPro" id="IPR016181">
    <property type="entry name" value="Acyl_CoA_acyltransferase"/>
</dbReference>
<evidence type="ECO:0000313" key="5">
    <source>
        <dbReference type="Proteomes" id="UP000004947"/>
    </source>
</evidence>
<evidence type="ECO:0000313" key="4">
    <source>
        <dbReference type="EMBL" id="EDM26471.1"/>
    </source>
</evidence>
<dbReference type="EMBL" id="ABCK01000016">
    <property type="protein sequence ID" value="EDM26471.1"/>
    <property type="molecule type" value="Genomic_DNA"/>
</dbReference>
<dbReference type="Proteomes" id="UP000004947">
    <property type="component" value="Unassembled WGS sequence"/>
</dbReference>
<accession>A6DPH5</accession>
<dbReference type="SUPFAM" id="SSF55729">
    <property type="entry name" value="Acyl-CoA N-acyltransferases (Nat)"/>
    <property type="match status" value="1"/>
</dbReference>
<dbReference type="OrthoDB" id="2352890at2"/>
<dbReference type="InterPro" id="IPR000182">
    <property type="entry name" value="GNAT_dom"/>
</dbReference>
<evidence type="ECO:0000256" key="2">
    <source>
        <dbReference type="ARBA" id="ARBA00023315"/>
    </source>
</evidence>
<keyword evidence="1" id="KW-0808">Transferase</keyword>
<dbReference type="AlphaFoldDB" id="A6DPH5"/>
<dbReference type="RefSeq" id="WP_007279757.1">
    <property type="nucleotide sequence ID" value="NZ_ABCK01000016.1"/>
</dbReference>
<protein>
    <recommendedName>
        <fullName evidence="3">N-acetyltransferase domain-containing protein</fullName>
    </recommendedName>
</protein>
<organism evidence="4 5">
    <name type="scientific">Lentisphaera araneosa HTCC2155</name>
    <dbReference type="NCBI Taxonomy" id="313628"/>
    <lineage>
        <taxon>Bacteria</taxon>
        <taxon>Pseudomonadati</taxon>
        <taxon>Lentisphaerota</taxon>
        <taxon>Lentisphaeria</taxon>
        <taxon>Lentisphaerales</taxon>
        <taxon>Lentisphaeraceae</taxon>
        <taxon>Lentisphaera</taxon>
    </lineage>
</organism>
<evidence type="ECO:0000259" key="3">
    <source>
        <dbReference type="PROSITE" id="PS51186"/>
    </source>
</evidence>
<sequence length="188" mass="22165">MNDTKYQEIFLTRAHLNELVSSPLPAGFYFRNYEFQDEENWFRIYKASDNYNKVYSTTFKEYFGAKAQKLEKRQIYICNSDGLAVATATAWYDKNFLGQSWGRVHWVAVHPDYQGQGLANCLLSEVLKRLKECGHEKAYLRTYTMRLKAVRLYLNFGFMPLIRSSADEEIWKSLAKKVDHENLATWRD</sequence>
<dbReference type="InterPro" id="IPR050680">
    <property type="entry name" value="YpeA/RimI_acetyltransf"/>
</dbReference>
<dbReference type="Pfam" id="PF00583">
    <property type="entry name" value="Acetyltransf_1"/>
    <property type="match status" value="1"/>
</dbReference>
<keyword evidence="2" id="KW-0012">Acyltransferase</keyword>